<feature type="non-terminal residue" evidence="1">
    <location>
        <position position="1"/>
    </location>
</feature>
<proteinExistence type="predicted"/>
<gene>
    <name evidence="1" type="ORF">CQW29_27095</name>
</gene>
<dbReference type="EMBL" id="PDET01000052">
    <property type="protein sequence ID" value="PRD12331.1"/>
    <property type="molecule type" value="Genomic_DNA"/>
</dbReference>
<dbReference type="AlphaFoldDB" id="A0A2S9I3I9"/>
<sequence length="102" mass="11120">LAKLFDGQLHQLAVECLVSDDGTQQRVIVYLDQLNVFDSGWTAVAGTIPAAPTFRYIGTSAAFPVAWAGQFYRYRKDDLTVSQLTAADVISADVECVGTRFS</sequence>
<dbReference type="Proteomes" id="UP000239181">
    <property type="component" value="Unassembled WGS sequence"/>
</dbReference>
<evidence type="ECO:0000313" key="2">
    <source>
        <dbReference type="Proteomes" id="UP000239181"/>
    </source>
</evidence>
<organism evidence="1 2">
    <name type="scientific">Pantoea coffeiphila</name>
    <dbReference type="NCBI Taxonomy" id="1465635"/>
    <lineage>
        <taxon>Bacteria</taxon>
        <taxon>Pseudomonadati</taxon>
        <taxon>Pseudomonadota</taxon>
        <taxon>Gammaproteobacteria</taxon>
        <taxon>Enterobacterales</taxon>
        <taxon>Erwiniaceae</taxon>
        <taxon>Pantoea</taxon>
    </lineage>
</organism>
<protein>
    <submittedName>
        <fullName evidence="1">Uncharacterized protein</fullName>
    </submittedName>
</protein>
<evidence type="ECO:0000313" key="1">
    <source>
        <dbReference type="EMBL" id="PRD12331.1"/>
    </source>
</evidence>
<comment type="caution">
    <text evidence="1">The sequence shown here is derived from an EMBL/GenBank/DDBJ whole genome shotgun (WGS) entry which is preliminary data.</text>
</comment>
<accession>A0A2S9I3I9</accession>
<dbReference type="RefSeq" id="WP_172606680.1">
    <property type="nucleotide sequence ID" value="NZ_PDET01000052.1"/>
</dbReference>
<keyword evidence="2" id="KW-1185">Reference proteome</keyword>
<reference evidence="1 2" key="1">
    <citation type="submission" date="2017-10" db="EMBL/GenBank/DDBJ databases">
        <title>Draft genome of two endophytic bacteria isolated from 'guarana' Paullinia cupana (Mart.) Ducke.</title>
        <authorList>
            <person name="Siqueira K.A."/>
            <person name="Liotti R.G."/>
            <person name="Mendes T.A."/>
            <person name="Soares M.A."/>
        </authorList>
    </citation>
    <scope>NUCLEOTIDE SEQUENCE [LARGE SCALE GENOMIC DNA]</scope>
    <source>
        <strain evidence="1 2">342</strain>
    </source>
</reference>
<name>A0A2S9I3I9_9GAMM</name>